<evidence type="ECO:0000256" key="2">
    <source>
        <dbReference type="ARBA" id="ARBA00022679"/>
    </source>
</evidence>
<evidence type="ECO:0000256" key="4">
    <source>
        <dbReference type="ARBA" id="ARBA00022694"/>
    </source>
</evidence>
<dbReference type="GO" id="GO:0043827">
    <property type="term" value="F:tRNA (adenine(57)-N1)/(adenine(58)-N1)-methyltransferase activity"/>
    <property type="evidence" value="ECO:0007669"/>
    <property type="project" value="UniProtKB-EC"/>
</dbReference>
<dbReference type="KEGG" id="mear:Mpt1_c13320"/>
<dbReference type="PANTHER" id="PTHR12133:SF1">
    <property type="entry name" value="TRNA (ADENINE(58)-N(1))-METHYLTRANSFERASE, MITOCHONDRIAL"/>
    <property type="match status" value="1"/>
</dbReference>
<feature type="domain" description="tRNA (adenine(58)-N(1))-methyltransferase catalytic subunit TRM61 C-terminal" evidence="6">
    <location>
        <begin position="69"/>
        <end position="228"/>
    </location>
</feature>
<dbReference type="HOGENOM" id="CLU_025402_0_1_2"/>
<dbReference type="Gene3D" id="3.40.50.150">
    <property type="entry name" value="Vaccinia Virus protein VP39"/>
    <property type="match status" value="1"/>
</dbReference>
<keyword evidence="3 5" id="KW-0949">S-adenosyl-L-methionine</keyword>
<reference evidence="7 8" key="1">
    <citation type="journal article" date="2014" name="Appl. Environ. Microbiol.">
        <title>Comparative Genome Analysis of 'Candidatus Methanoplasma termitum' Indicates a New Mode of Energy Metabolism in the Seventh Order of Methanogens.</title>
        <authorList>
            <person name="Lang K."/>
            <person name="Schuldes J."/>
            <person name="Klingl A."/>
            <person name="Poehlein A."/>
            <person name="Daniel R."/>
            <person name="Brune A."/>
        </authorList>
    </citation>
    <scope>NUCLEOTIDE SEQUENCE [LARGE SCALE GENOMIC DNA]</scope>
    <source>
        <strain evidence="8">Mpt1</strain>
    </source>
</reference>
<keyword evidence="8" id="KW-1185">Reference proteome</keyword>
<evidence type="ECO:0000313" key="7">
    <source>
        <dbReference type="EMBL" id="AIZ57194.1"/>
    </source>
</evidence>
<sequence length="258" mass="28028">MPFLEGETVFLADRSGKRTWLRVSYEMLKIASLGTVDGSRFKELNDGSVITIVGKDYYVFRPGTVELMESLDRGAQIIGPKDAATILLNCDVSSGKTVLEVGAGSGGLTTALLSAVAPSGIVHTLEFKEENAKLALKNVKRTGLDKCWKYTIGDARNTKVDIVADALIMDMPDPWLALDNLYGNLRMGGRLCSYVPNMNQAESIVHAMREKGFVEVYALENIQRGLEVHPGGVRPSFDTLGHTGYLIFGRKAATGPKS</sequence>
<organism evidence="7 8">
    <name type="scientific">Candidatus Methanoplasma termitum</name>
    <dbReference type="NCBI Taxonomy" id="1577791"/>
    <lineage>
        <taxon>Archaea</taxon>
        <taxon>Methanobacteriati</taxon>
        <taxon>Thermoplasmatota</taxon>
        <taxon>Thermoplasmata</taxon>
        <taxon>Methanomassiliicoccales</taxon>
        <taxon>Methanomassiliicoccaceae</taxon>
        <taxon>Candidatus Methanoplasma</taxon>
    </lineage>
</organism>
<keyword evidence="4" id="KW-0819">tRNA processing</keyword>
<dbReference type="SUPFAM" id="SSF53335">
    <property type="entry name" value="S-adenosyl-L-methionine-dependent methyltransferases"/>
    <property type="match status" value="1"/>
</dbReference>
<keyword evidence="1 7" id="KW-0489">Methyltransferase</keyword>
<evidence type="ECO:0000313" key="8">
    <source>
        <dbReference type="Proteomes" id="UP000030787"/>
    </source>
</evidence>
<feature type="binding site" evidence="5">
    <location>
        <position position="126"/>
    </location>
    <ligand>
        <name>S-adenosyl-L-methionine</name>
        <dbReference type="ChEBI" id="CHEBI:59789"/>
    </ligand>
</feature>
<dbReference type="GeneID" id="24818992"/>
<dbReference type="EMBL" id="CP010070">
    <property type="protein sequence ID" value="AIZ57194.1"/>
    <property type="molecule type" value="Genomic_DNA"/>
</dbReference>
<dbReference type="Proteomes" id="UP000030787">
    <property type="component" value="Chromosome"/>
</dbReference>
<dbReference type="EC" id="2.1.1.219" evidence="7"/>
<evidence type="ECO:0000259" key="6">
    <source>
        <dbReference type="Pfam" id="PF08704"/>
    </source>
</evidence>
<gene>
    <name evidence="7" type="primary">trmI</name>
    <name evidence="7" type="ORF">Mpt1_c13320</name>
</gene>
<dbReference type="Pfam" id="PF08704">
    <property type="entry name" value="GCD14"/>
    <property type="match status" value="1"/>
</dbReference>
<dbReference type="CDD" id="cd02440">
    <property type="entry name" value="AdoMet_MTases"/>
    <property type="match status" value="1"/>
</dbReference>
<dbReference type="STRING" id="1577791.Mpt1_c13320"/>
<dbReference type="PIRSF" id="PIRSF017269">
    <property type="entry name" value="GCD14"/>
    <property type="match status" value="1"/>
</dbReference>
<dbReference type="GO" id="GO:0160107">
    <property type="term" value="F:tRNA (adenine(58)-N1)-methyltransferase activity"/>
    <property type="evidence" value="ECO:0007669"/>
    <property type="project" value="InterPro"/>
</dbReference>
<feature type="binding site" evidence="5">
    <location>
        <position position="170"/>
    </location>
    <ligand>
        <name>S-adenosyl-L-methionine</name>
        <dbReference type="ChEBI" id="CHEBI:59789"/>
    </ligand>
</feature>
<keyword evidence="2 7" id="KW-0808">Transferase</keyword>
<dbReference type="OrthoDB" id="30774at2157"/>
<proteinExistence type="predicted"/>
<dbReference type="InterPro" id="IPR014816">
    <property type="entry name" value="tRNA_MeTrfase_Gcd14"/>
</dbReference>
<dbReference type="GO" id="GO:0030488">
    <property type="term" value="P:tRNA methylation"/>
    <property type="evidence" value="ECO:0007669"/>
    <property type="project" value="InterPro"/>
</dbReference>
<name>A0A0A7LDP6_9ARCH</name>
<dbReference type="InterPro" id="IPR029063">
    <property type="entry name" value="SAM-dependent_MTases_sf"/>
</dbReference>
<accession>A0A0A7LDP6</accession>
<protein>
    <submittedName>
        <fullName evidence="7">TrmI protein</fullName>
        <ecNumber evidence="7">2.1.1.219</ecNumber>
    </submittedName>
</protein>
<evidence type="ECO:0000256" key="5">
    <source>
        <dbReference type="PIRSR" id="PIRSR017269-1"/>
    </source>
</evidence>
<dbReference type="PANTHER" id="PTHR12133">
    <property type="entry name" value="TRNA (ADENINE(58)-N(1))-METHYLTRANSFERASE"/>
    <property type="match status" value="1"/>
</dbReference>
<dbReference type="GO" id="GO:0031515">
    <property type="term" value="C:tRNA (m1A) methyltransferase complex"/>
    <property type="evidence" value="ECO:0007669"/>
    <property type="project" value="InterPro"/>
</dbReference>
<dbReference type="RefSeq" id="WP_048113319.1">
    <property type="nucleotide sequence ID" value="NZ_CP010070.1"/>
</dbReference>
<dbReference type="InterPro" id="IPR049470">
    <property type="entry name" value="TRM61_C"/>
</dbReference>
<dbReference type="PROSITE" id="PS51620">
    <property type="entry name" value="SAM_TRM61"/>
    <property type="match status" value="1"/>
</dbReference>
<dbReference type="AlphaFoldDB" id="A0A0A7LDP6"/>
<evidence type="ECO:0000256" key="3">
    <source>
        <dbReference type="ARBA" id="ARBA00022691"/>
    </source>
</evidence>
<feature type="binding site" evidence="5">
    <location>
        <begin position="105"/>
        <end position="108"/>
    </location>
    <ligand>
        <name>S-adenosyl-L-methionine</name>
        <dbReference type="ChEBI" id="CHEBI:59789"/>
    </ligand>
</feature>
<evidence type="ECO:0000256" key="1">
    <source>
        <dbReference type="ARBA" id="ARBA00022603"/>
    </source>
</evidence>